<organism evidence="5 6">
    <name type="scientific">Intoshia linei</name>
    <dbReference type="NCBI Taxonomy" id="1819745"/>
    <lineage>
        <taxon>Eukaryota</taxon>
        <taxon>Metazoa</taxon>
        <taxon>Spiralia</taxon>
        <taxon>Lophotrochozoa</taxon>
        <taxon>Mesozoa</taxon>
        <taxon>Orthonectida</taxon>
        <taxon>Rhopaluridae</taxon>
        <taxon>Intoshia</taxon>
    </lineage>
</organism>
<comment type="caution">
    <text evidence="5">The sequence shown here is derived from an EMBL/GenBank/DDBJ whole genome shotgun (WGS) entry which is preliminary data.</text>
</comment>
<dbReference type="InterPro" id="IPR020472">
    <property type="entry name" value="WD40_PAC1"/>
</dbReference>
<dbReference type="EMBL" id="LWCA01000089">
    <property type="protein sequence ID" value="OAF71005.1"/>
    <property type="molecule type" value="Genomic_DNA"/>
</dbReference>
<dbReference type="InterPro" id="IPR015943">
    <property type="entry name" value="WD40/YVTN_repeat-like_dom_sf"/>
</dbReference>
<feature type="repeat" description="WD" evidence="3">
    <location>
        <begin position="385"/>
        <end position="418"/>
    </location>
</feature>
<dbReference type="Pfam" id="PF00400">
    <property type="entry name" value="WD40"/>
    <property type="match status" value="7"/>
</dbReference>
<dbReference type="Gene3D" id="2.130.10.10">
    <property type="entry name" value="YVTN repeat-like/Quinoprotein amine dehydrogenase"/>
    <property type="match status" value="2"/>
</dbReference>
<dbReference type="SMART" id="SM00500">
    <property type="entry name" value="SFM"/>
    <property type="match status" value="1"/>
</dbReference>
<keyword evidence="2" id="KW-0677">Repeat</keyword>
<dbReference type="Gene3D" id="4.10.280.110">
    <property type="entry name" value="Pre-mRNA processing factor 4 domain"/>
    <property type="match status" value="1"/>
</dbReference>
<dbReference type="InterPro" id="IPR019775">
    <property type="entry name" value="WD40_repeat_CS"/>
</dbReference>
<keyword evidence="6" id="KW-1185">Reference proteome</keyword>
<dbReference type="SMART" id="SM00320">
    <property type="entry name" value="WD40"/>
    <property type="match status" value="7"/>
</dbReference>
<dbReference type="FunFam" id="2.130.10.10:FF:001211">
    <property type="entry name" value="CBN-PRP-4 protein"/>
    <property type="match status" value="1"/>
</dbReference>
<feature type="repeat" description="WD" evidence="3">
    <location>
        <begin position="167"/>
        <end position="208"/>
    </location>
</feature>
<dbReference type="CDD" id="cd00200">
    <property type="entry name" value="WD40"/>
    <property type="match status" value="1"/>
</dbReference>
<feature type="repeat" description="WD" evidence="3">
    <location>
        <begin position="343"/>
        <end position="384"/>
    </location>
</feature>
<dbReference type="GO" id="GO:0017070">
    <property type="term" value="F:U6 snRNA binding"/>
    <property type="evidence" value="ECO:0007669"/>
    <property type="project" value="TreeGrafter"/>
</dbReference>
<dbReference type="GO" id="GO:0000398">
    <property type="term" value="P:mRNA splicing, via spliceosome"/>
    <property type="evidence" value="ECO:0007669"/>
    <property type="project" value="TreeGrafter"/>
</dbReference>
<dbReference type="AlphaFoldDB" id="A0A177B9V2"/>
<evidence type="ECO:0000313" key="5">
    <source>
        <dbReference type="EMBL" id="OAF71005.1"/>
    </source>
</evidence>
<dbReference type="PANTHER" id="PTHR19846:SF0">
    <property type="entry name" value="PRE-MRNA PROCESSING FACTOR 4"/>
    <property type="match status" value="1"/>
</dbReference>
<feature type="domain" description="Pre-mRNA processing factor 4 (PRP4)-like" evidence="4">
    <location>
        <begin position="44"/>
        <end position="96"/>
    </location>
</feature>
<evidence type="ECO:0000256" key="2">
    <source>
        <dbReference type="ARBA" id="ARBA00022737"/>
    </source>
</evidence>
<dbReference type="Proteomes" id="UP000078046">
    <property type="component" value="Unassembled WGS sequence"/>
</dbReference>
<feature type="repeat" description="WD" evidence="3">
    <location>
        <begin position="301"/>
        <end position="342"/>
    </location>
</feature>
<dbReference type="InterPro" id="IPR036285">
    <property type="entry name" value="PRP4-like_sf"/>
</dbReference>
<name>A0A177B9V2_9BILA</name>
<dbReference type="SUPFAM" id="SSF158230">
    <property type="entry name" value="PRP4-like"/>
    <property type="match status" value="1"/>
</dbReference>
<dbReference type="Pfam" id="PF08799">
    <property type="entry name" value="PRP4"/>
    <property type="match status" value="1"/>
</dbReference>
<dbReference type="GO" id="GO:0030621">
    <property type="term" value="F:U4 snRNA binding"/>
    <property type="evidence" value="ECO:0007669"/>
    <property type="project" value="TreeGrafter"/>
</dbReference>
<dbReference type="OrthoDB" id="540662at2759"/>
<keyword evidence="1 3" id="KW-0853">WD repeat</keyword>
<feature type="repeat" description="WD" evidence="3">
    <location>
        <begin position="209"/>
        <end position="257"/>
    </location>
</feature>
<dbReference type="PROSITE" id="PS50294">
    <property type="entry name" value="WD_REPEATS_REGION"/>
    <property type="match status" value="4"/>
</dbReference>
<reference evidence="5 6" key="1">
    <citation type="submission" date="2016-04" db="EMBL/GenBank/DDBJ databases">
        <title>The genome of Intoshia linei affirms orthonectids as highly simplified spiralians.</title>
        <authorList>
            <person name="Mikhailov K.V."/>
            <person name="Slusarev G.S."/>
            <person name="Nikitin M.A."/>
            <person name="Logacheva M.D."/>
            <person name="Penin A."/>
            <person name="Aleoshin V."/>
            <person name="Panchin Y.V."/>
        </authorList>
    </citation>
    <scope>NUCLEOTIDE SEQUENCE [LARGE SCALE GENOMIC DNA]</scope>
    <source>
        <strain evidence="5">Intl2013</strain>
        <tissue evidence="5">Whole animal</tissue>
    </source>
</reference>
<dbReference type="InterPro" id="IPR014906">
    <property type="entry name" value="PRP4-like"/>
</dbReference>
<evidence type="ECO:0000256" key="1">
    <source>
        <dbReference type="ARBA" id="ARBA00022574"/>
    </source>
</evidence>
<evidence type="ECO:0000259" key="4">
    <source>
        <dbReference type="SMART" id="SM00500"/>
    </source>
</evidence>
<gene>
    <name evidence="5" type="ORF">A3Q56_01232</name>
</gene>
<dbReference type="PROSITE" id="PS50082">
    <property type="entry name" value="WD_REPEATS_2"/>
    <property type="match status" value="6"/>
</dbReference>
<dbReference type="PRINTS" id="PR00320">
    <property type="entry name" value="GPROTEINBRPT"/>
</dbReference>
<feature type="repeat" description="WD" evidence="3">
    <location>
        <begin position="428"/>
        <end position="460"/>
    </location>
</feature>
<dbReference type="PANTHER" id="PTHR19846">
    <property type="entry name" value="WD40 REPEAT PROTEIN"/>
    <property type="match status" value="1"/>
</dbReference>
<sequence>MNDFAKKSKSTCEINCQVKLDGTKSSAIAELEIKQKIRNIKVSTEDSEVKKQLRKIGEPICFFGEGPPERRERLKRIYALMDVEELIQIQNGDIVKPNNNITNQTWFHNGSTELMKSRKLISKYSLKRAKYRNRKLRDIAKMKDSEISVILNKQQNILTNLHLECSQIADSRPISSCQFSPDGDYLATSSWSGLAKIWSYPDCTEIRTLKGHRDRIGKIVFNPNFKSIRPEKLALATCDHSGLIKLWDFESSECIDTITGHEPYRVSSIQFHPSSQYLSTTCYDRSWRLIDLETKKELLHQEGHSREVHCSEFHPDGSLICTGSFDSYGRLWDLRTGRCIMFLDGHLKTILSIAISPNGYTLATGSADNLVKIWDLRKRSSIYTIPVHNSNVSRVKFYSYLGSYLVTSSYDKSMKIWSGNNWICLQEINGHEDRIIDFDIAPDDKSIVSVSFDRTFKVWKPIL</sequence>
<evidence type="ECO:0000256" key="3">
    <source>
        <dbReference type="PROSITE-ProRule" id="PRU00221"/>
    </source>
</evidence>
<dbReference type="SUPFAM" id="SSF50978">
    <property type="entry name" value="WD40 repeat-like"/>
    <property type="match status" value="1"/>
</dbReference>
<dbReference type="InterPro" id="IPR036322">
    <property type="entry name" value="WD40_repeat_dom_sf"/>
</dbReference>
<dbReference type="PROSITE" id="PS00678">
    <property type="entry name" value="WD_REPEATS_1"/>
    <property type="match status" value="1"/>
</dbReference>
<dbReference type="InterPro" id="IPR001680">
    <property type="entry name" value="WD40_rpt"/>
</dbReference>
<dbReference type="GO" id="GO:0046540">
    <property type="term" value="C:U4/U6 x U5 tri-snRNP complex"/>
    <property type="evidence" value="ECO:0007669"/>
    <property type="project" value="TreeGrafter"/>
</dbReference>
<accession>A0A177B9V2</accession>
<protein>
    <recommendedName>
        <fullName evidence="4">Pre-mRNA processing factor 4 (PRP4)-like domain-containing protein</fullName>
    </recommendedName>
</protein>
<evidence type="ECO:0000313" key="6">
    <source>
        <dbReference type="Proteomes" id="UP000078046"/>
    </source>
</evidence>
<proteinExistence type="predicted"/>